<protein>
    <submittedName>
        <fullName evidence="2">Uncharacterized protein</fullName>
    </submittedName>
</protein>
<evidence type="ECO:0000313" key="2">
    <source>
        <dbReference type="EMBL" id="GBP09601.1"/>
    </source>
</evidence>
<feature type="region of interest" description="Disordered" evidence="1">
    <location>
        <begin position="39"/>
        <end position="78"/>
    </location>
</feature>
<keyword evidence="3" id="KW-1185">Reference proteome</keyword>
<gene>
    <name evidence="2" type="ORF">EVAR_76590_1</name>
</gene>
<evidence type="ECO:0000256" key="1">
    <source>
        <dbReference type="SAM" id="MobiDB-lite"/>
    </source>
</evidence>
<dbReference type="AlphaFoldDB" id="A0A4C1T8I1"/>
<accession>A0A4C1T8I1</accession>
<evidence type="ECO:0000313" key="3">
    <source>
        <dbReference type="Proteomes" id="UP000299102"/>
    </source>
</evidence>
<comment type="caution">
    <text evidence="2">The sequence shown here is derived from an EMBL/GenBank/DDBJ whole genome shotgun (WGS) entry which is preliminary data.</text>
</comment>
<dbReference type="Proteomes" id="UP000299102">
    <property type="component" value="Unassembled WGS sequence"/>
</dbReference>
<name>A0A4C1T8I1_EUMVA</name>
<reference evidence="2 3" key="1">
    <citation type="journal article" date="2019" name="Commun. Biol.">
        <title>The bagworm genome reveals a unique fibroin gene that provides high tensile strength.</title>
        <authorList>
            <person name="Kono N."/>
            <person name="Nakamura H."/>
            <person name="Ohtoshi R."/>
            <person name="Tomita M."/>
            <person name="Numata K."/>
            <person name="Arakawa K."/>
        </authorList>
    </citation>
    <scope>NUCLEOTIDE SEQUENCE [LARGE SCALE GENOMIC DNA]</scope>
</reference>
<organism evidence="2 3">
    <name type="scientific">Eumeta variegata</name>
    <name type="common">Bagworm moth</name>
    <name type="synonym">Eumeta japonica</name>
    <dbReference type="NCBI Taxonomy" id="151549"/>
    <lineage>
        <taxon>Eukaryota</taxon>
        <taxon>Metazoa</taxon>
        <taxon>Ecdysozoa</taxon>
        <taxon>Arthropoda</taxon>
        <taxon>Hexapoda</taxon>
        <taxon>Insecta</taxon>
        <taxon>Pterygota</taxon>
        <taxon>Neoptera</taxon>
        <taxon>Endopterygota</taxon>
        <taxon>Lepidoptera</taxon>
        <taxon>Glossata</taxon>
        <taxon>Ditrysia</taxon>
        <taxon>Tineoidea</taxon>
        <taxon>Psychidae</taxon>
        <taxon>Oiketicinae</taxon>
        <taxon>Eumeta</taxon>
    </lineage>
</organism>
<sequence>MFTASRCHVRRKPTYRPNWLVTYARKVVARHQSVLVDSQVRITNHSGRDKRHVPPPARAPRGRGRGADPPADINPSDP</sequence>
<dbReference type="EMBL" id="BGZK01000036">
    <property type="protein sequence ID" value="GBP09601.1"/>
    <property type="molecule type" value="Genomic_DNA"/>
</dbReference>
<proteinExistence type="predicted"/>